<comment type="caution">
    <text evidence="1">The sequence shown here is derived from an EMBL/GenBank/DDBJ whole genome shotgun (WGS) entry which is preliminary data.</text>
</comment>
<name>A0AAE1RBD8_9SOLA</name>
<evidence type="ECO:0000313" key="2">
    <source>
        <dbReference type="Proteomes" id="UP001291623"/>
    </source>
</evidence>
<dbReference type="AlphaFoldDB" id="A0AAE1RBD8"/>
<proteinExistence type="predicted"/>
<organism evidence="1 2">
    <name type="scientific">Anisodus tanguticus</name>
    <dbReference type="NCBI Taxonomy" id="243964"/>
    <lineage>
        <taxon>Eukaryota</taxon>
        <taxon>Viridiplantae</taxon>
        <taxon>Streptophyta</taxon>
        <taxon>Embryophyta</taxon>
        <taxon>Tracheophyta</taxon>
        <taxon>Spermatophyta</taxon>
        <taxon>Magnoliopsida</taxon>
        <taxon>eudicotyledons</taxon>
        <taxon>Gunneridae</taxon>
        <taxon>Pentapetalae</taxon>
        <taxon>asterids</taxon>
        <taxon>lamiids</taxon>
        <taxon>Solanales</taxon>
        <taxon>Solanaceae</taxon>
        <taxon>Solanoideae</taxon>
        <taxon>Hyoscyameae</taxon>
        <taxon>Anisodus</taxon>
    </lineage>
</organism>
<keyword evidence="2" id="KW-1185">Reference proteome</keyword>
<accession>A0AAE1RBD8</accession>
<protein>
    <submittedName>
        <fullName evidence="1">Uncharacterized protein</fullName>
    </submittedName>
</protein>
<dbReference type="Proteomes" id="UP001291623">
    <property type="component" value="Unassembled WGS sequence"/>
</dbReference>
<evidence type="ECO:0000313" key="1">
    <source>
        <dbReference type="EMBL" id="KAK4349040.1"/>
    </source>
</evidence>
<sequence>MFSIEKLFEELVIEVQLKRVTVHASRLLVQLMLEYSICFRVAVWSWYSIFASVYGYGGVLSRPCDVTYSLEACRQVSCD</sequence>
<reference evidence="1" key="1">
    <citation type="submission" date="2023-12" db="EMBL/GenBank/DDBJ databases">
        <title>Genome assembly of Anisodus tanguticus.</title>
        <authorList>
            <person name="Wang Y.-J."/>
        </authorList>
    </citation>
    <scope>NUCLEOTIDE SEQUENCE</scope>
    <source>
        <strain evidence="1">KB-2021</strain>
        <tissue evidence="1">Leaf</tissue>
    </source>
</reference>
<dbReference type="EMBL" id="JAVYJV010000017">
    <property type="protein sequence ID" value="KAK4349040.1"/>
    <property type="molecule type" value="Genomic_DNA"/>
</dbReference>
<gene>
    <name evidence="1" type="ORF">RND71_031795</name>
</gene>